<dbReference type="InterPro" id="IPR029020">
    <property type="entry name" value="Ammonium/urea_transptr"/>
</dbReference>
<feature type="transmembrane region" description="Helical" evidence="9">
    <location>
        <begin position="496"/>
        <end position="516"/>
    </location>
</feature>
<accession>A0ABP0R0E7</accession>
<feature type="transmembrane region" description="Helical" evidence="9">
    <location>
        <begin position="462"/>
        <end position="481"/>
    </location>
</feature>
<dbReference type="InterPro" id="IPR024041">
    <property type="entry name" value="NH4_transpt_AmtB-like_dom"/>
</dbReference>
<evidence type="ECO:0000256" key="7">
    <source>
        <dbReference type="ARBA" id="ARBA00023177"/>
    </source>
</evidence>
<feature type="compositionally biased region" description="Basic and acidic residues" evidence="8">
    <location>
        <begin position="234"/>
        <end position="261"/>
    </location>
</feature>
<evidence type="ECO:0000256" key="4">
    <source>
        <dbReference type="ARBA" id="ARBA00022692"/>
    </source>
</evidence>
<feature type="region of interest" description="Disordered" evidence="8">
    <location>
        <begin position="895"/>
        <end position="929"/>
    </location>
</feature>
<dbReference type="PANTHER" id="PTHR11730:SF58">
    <property type="entry name" value="AMMONIUM TRANSPORTER"/>
    <property type="match status" value="1"/>
</dbReference>
<evidence type="ECO:0000256" key="8">
    <source>
        <dbReference type="SAM" id="MobiDB-lite"/>
    </source>
</evidence>
<organism evidence="11 12">
    <name type="scientific">Durusdinium trenchii</name>
    <dbReference type="NCBI Taxonomy" id="1381693"/>
    <lineage>
        <taxon>Eukaryota</taxon>
        <taxon>Sar</taxon>
        <taxon>Alveolata</taxon>
        <taxon>Dinophyceae</taxon>
        <taxon>Suessiales</taxon>
        <taxon>Symbiodiniaceae</taxon>
        <taxon>Durusdinium</taxon>
    </lineage>
</organism>
<keyword evidence="12" id="KW-1185">Reference proteome</keyword>
<evidence type="ECO:0000313" key="11">
    <source>
        <dbReference type="EMBL" id="CAK9094005.1"/>
    </source>
</evidence>
<evidence type="ECO:0000256" key="9">
    <source>
        <dbReference type="SAM" id="Phobius"/>
    </source>
</evidence>
<keyword evidence="4 9" id="KW-0812">Transmembrane</keyword>
<dbReference type="EMBL" id="CAXAMN010025284">
    <property type="protein sequence ID" value="CAK9094005.1"/>
    <property type="molecule type" value="Genomic_DNA"/>
</dbReference>
<dbReference type="SUPFAM" id="SSF111352">
    <property type="entry name" value="Ammonium transporter"/>
    <property type="match status" value="1"/>
</dbReference>
<feature type="transmembrane region" description="Helical" evidence="9">
    <location>
        <begin position="523"/>
        <end position="546"/>
    </location>
</feature>
<sequence length="1006" mass="109315">MTSCRCKHVLSHHGPLTRASFSARDDQHSLVLAALCSAFPPRRRPGEWVVQGDFRSFLEVELRVSNACACLFTSSPPRRVGDHEVELVGFYGRIKPGMEASFKESCAIRAQIASNIALALDQGNASIGLAKEQVQRILNFLSSPRGDFLVCENDSHELGADGAAEGSAEEVGLGVLTLLGRADAGSACGGRDRMCVPAKRASYKDALRGRIVPHAQRKRASSEMGPPKPRPVVKRNDHDHSESMDVKKRDADGGEETEKTNPEPIPSKCVEDWATGLVHAALLRVLKRRAAAAEEFDVASRLKARERGADTALCAGRARAVQLLHAPKLAAIEKLNDRKRKAVEFEDYELARQLKQKAVAVEAEIKSVDEAALEDLALEQASRLASMSKHRTKLMKAAGAEATRSSDASNLWEEVVTPDDTWVNSMQGQALPECLAFRTRHRADVAFIAQPNNAANIMMKNLLDLCIGVLAFYLFGYTIAFGESYDVGIADAGFDLAHWFCSFSYATTAATINSGALAGRVAFFPYLALSTMMTGLVYPISARLVWGHGWLQQMGFVDFAGSATVHLVGAVSALVSTMICGPRIGRFPEYRSWRKPWSWLFGEKHDDQYYRVPQDPVEKKVFISFRRCRHPVQLLFGTFLLLVGFLAFNPASTFSVTSGHDLVMAHASATTLLAAAGAGIGGMAYSMARTRSTVVRVPELTNALIGGLVASCACCVVIPLPVAPLVGLIAALLTLSVEELLAYFQVDDAVGAVAAHGPSGAWGTLAVSLFAEKHCSGNSEIVGLFFGGGEEAWKHLGIQCTGILMLTGISLGFTYVIVMLVDFLFGFRCSRACELIGLDFWEHQFDDGSLQSNNDKAALFDLAQMREDLSRRNRHLDSVVPKKWRSPSKSYVDVTESVDSRESRARTSTTSQSMSSESTDLPKSGESDPHIAVLTEKVADLERKIALLTLGHLRQKGERKGTTEDVCGTRVTAEAASQESSPMAPLAHHAFGSRILTRKQGQEPRS</sequence>
<gene>
    <name evidence="11" type="ORF">CCMP2556_LOCUS44853</name>
</gene>
<feature type="transmembrane region" description="Helical" evidence="9">
    <location>
        <begin position="700"/>
        <end position="733"/>
    </location>
</feature>
<dbReference type="InterPro" id="IPR018047">
    <property type="entry name" value="Ammonium_transpt_CS"/>
</dbReference>
<comment type="similarity">
    <text evidence="2">Belongs to the ammonia transporter channel (TC 1.A.11.2) family.</text>
</comment>
<feature type="compositionally biased region" description="Low complexity" evidence="8">
    <location>
        <begin position="906"/>
        <end position="919"/>
    </location>
</feature>
<proteinExistence type="inferred from homology"/>
<feature type="transmembrane region" description="Helical" evidence="9">
    <location>
        <begin position="566"/>
        <end position="585"/>
    </location>
</feature>
<evidence type="ECO:0000256" key="2">
    <source>
        <dbReference type="ARBA" id="ARBA00005887"/>
    </source>
</evidence>
<dbReference type="Proteomes" id="UP001642484">
    <property type="component" value="Unassembled WGS sequence"/>
</dbReference>
<evidence type="ECO:0000256" key="6">
    <source>
        <dbReference type="ARBA" id="ARBA00023136"/>
    </source>
</evidence>
<feature type="region of interest" description="Disordered" evidence="8">
    <location>
        <begin position="207"/>
        <end position="267"/>
    </location>
</feature>
<reference evidence="11 12" key="1">
    <citation type="submission" date="2024-02" db="EMBL/GenBank/DDBJ databases">
        <authorList>
            <person name="Chen Y."/>
            <person name="Shah S."/>
            <person name="Dougan E. K."/>
            <person name="Thang M."/>
            <person name="Chan C."/>
        </authorList>
    </citation>
    <scope>NUCLEOTIDE SEQUENCE [LARGE SCALE GENOMIC DNA]</scope>
</reference>
<evidence type="ECO:0000259" key="10">
    <source>
        <dbReference type="Pfam" id="PF00909"/>
    </source>
</evidence>
<feature type="region of interest" description="Disordered" evidence="8">
    <location>
        <begin position="972"/>
        <end position="1006"/>
    </location>
</feature>
<comment type="subcellular location">
    <subcellularLocation>
        <location evidence="1">Membrane</location>
        <topology evidence="1">Multi-pass membrane protein</topology>
    </subcellularLocation>
</comment>
<evidence type="ECO:0000256" key="1">
    <source>
        <dbReference type="ARBA" id="ARBA00004141"/>
    </source>
</evidence>
<name>A0ABP0R0E7_9DINO</name>
<keyword evidence="5 9" id="KW-1133">Transmembrane helix</keyword>
<keyword evidence="7" id="KW-0924">Ammonia transport</keyword>
<dbReference type="PROSITE" id="PS01219">
    <property type="entry name" value="AMMONIUM_TRANSP"/>
    <property type="match status" value="1"/>
</dbReference>
<feature type="domain" description="Ammonium transporter AmtB-like" evidence="10">
    <location>
        <begin position="450"/>
        <end position="589"/>
    </location>
</feature>
<feature type="transmembrane region" description="Helical" evidence="9">
    <location>
        <begin position="632"/>
        <end position="651"/>
    </location>
</feature>
<dbReference type="Pfam" id="PF00909">
    <property type="entry name" value="Ammonium_transp"/>
    <property type="match status" value="2"/>
</dbReference>
<evidence type="ECO:0000256" key="5">
    <source>
        <dbReference type="ARBA" id="ARBA00022989"/>
    </source>
</evidence>
<protein>
    <recommendedName>
        <fullName evidence="10">Ammonium transporter AmtB-like domain-containing protein</fullName>
    </recommendedName>
</protein>
<dbReference type="PANTHER" id="PTHR11730">
    <property type="entry name" value="AMMONIUM TRANSPORTER"/>
    <property type="match status" value="1"/>
</dbReference>
<comment type="caution">
    <text evidence="11">The sequence shown here is derived from an EMBL/GenBank/DDBJ whole genome shotgun (WGS) entry which is preliminary data.</text>
</comment>
<evidence type="ECO:0000313" key="12">
    <source>
        <dbReference type="Proteomes" id="UP001642484"/>
    </source>
</evidence>
<keyword evidence="6 9" id="KW-0472">Membrane</keyword>
<feature type="transmembrane region" description="Helical" evidence="9">
    <location>
        <begin position="663"/>
        <end position="688"/>
    </location>
</feature>
<feature type="domain" description="Ammonium transporter AmtB-like" evidence="10">
    <location>
        <begin position="634"/>
        <end position="844"/>
    </location>
</feature>
<keyword evidence="3" id="KW-0813">Transport</keyword>
<evidence type="ECO:0000256" key="3">
    <source>
        <dbReference type="ARBA" id="ARBA00022448"/>
    </source>
</evidence>
<feature type="transmembrane region" description="Helical" evidence="9">
    <location>
        <begin position="803"/>
        <end position="825"/>
    </location>
</feature>
<dbReference type="Gene3D" id="1.10.3430.10">
    <property type="entry name" value="Ammonium transporter AmtB like domains"/>
    <property type="match status" value="1"/>
</dbReference>